<evidence type="ECO:0000313" key="1">
    <source>
        <dbReference type="EMBL" id="ORX47123.1"/>
    </source>
</evidence>
<name>A0A1Y1V5C7_9FUNG</name>
<keyword evidence="2" id="KW-1185">Reference proteome</keyword>
<evidence type="ECO:0000313" key="2">
    <source>
        <dbReference type="Proteomes" id="UP000193719"/>
    </source>
</evidence>
<reference evidence="1 2" key="1">
    <citation type="submission" date="2016-08" db="EMBL/GenBank/DDBJ databases">
        <title>Genomes of anaerobic fungi encode conserved fungal cellulosomes for biomass hydrolysis.</title>
        <authorList>
            <consortium name="DOE Joint Genome Institute"/>
            <person name="Haitjema C.H."/>
            <person name="Gilmore S.P."/>
            <person name="Henske J.K."/>
            <person name="Solomon K.V."/>
            <person name="De Groot R."/>
            <person name="Kuo A."/>
            <person name="Mondo S.J."/>
            <person name="Salamov A.A."/>
            <person name="Labutti K."/>
            <person name="Zhao Z."/>
            <person name="Chiniquy J."/>
            <person name="Barry K."/>
            <person name="Brewer H.M."/>
            <person name="Purvine S.O."/>
            <person name="Wright A.T."/>
            <person name="Boxma B."/>
            <person name="Van Alen T."/>
            <person name="Hackstein J.H."/>
            <person name="Baker S.E."/>
            <person name="Grigoriev I.V."/>
            <person name="O'Malley M.A."/>
        </authorList>
    </citation>
    <scope>NUCLEOTIDE SEQUENCE [LARGE SCALE GENOMIC DNA]</scope>
    <source>
        <strain evidence="2">finn</strain>
    </source>
</reference>
<proteinExistence type="predicted"/>
<dbReference type="Proteomes" id="UP000193719">
    <property type="component" value="Unassembled WGS sequence"/>
</dbReference>
<comment type="caution">
    <text evidence="1">The sequence shown here is derived from an EMBL/GenBank/DDBJ whole genome shotgun (WGS) entry which is preliminary data.</text>
</comment>
<accession>A0A1Y1V5C7</accession>
<reference evidence="1 2" key="2">
    <citation type="submission" date="2016-08" db="EMBL/GenBank/DDBJ databases">
        <title>Pervasive Adenine N6-methylation of Active Genes in Fungi.</title>
        <authorList>
            <consortium name="DOE Joint Genome Institute"/>
            <person name="Mondo S.J."/>
            <person name="Dannebaum R.O."/>
            <person name="Kuo R.C."/>
            <person name="Labutti K."/>
            <person name="Haridas S."/>
            <person name="Kuo A."/>
            <person name="Salamov A."/>
            <person name="Ahrendt S.R."/>
            <person name="Lipzen A."/>
            <person name="Sullivan W."/>
            <person name="Andreopoulos W.B."/>
            <person name="Clum A."/>
            <person name="Lindquist E."/>
            <person name="Daum C."/>
            <person name="Ramamoorthy G.K."/>
            <person name="Gryganskyi A."/>
            <person name="Culley D."/>
            <person name="Magnuson J.K."/>
            <person name="James T.Y."/>
            <person name="O'Malley M.A."/>
            <person name="Stajich J.E."/>
            <person name="Spatafora J.W."/>
            <person name="Visel A."/>
            <person name="Grigoriev I.V."/>
        </authorList>
    </citation>
    <scope>NUCLEOTIDE SEQUENCE [LARGE SCALE GENOMIC DNA]</scope>
    <source>
        <strain evidence="2">finn</strain>
    </source>
</reference>
<gene>
    <name evidence="1" type="ORF">BCR36DRAFT_413773</name>
</gene>
<sequence>MLSYPINNYNNNKGLIRCVRVRSKKQQMEKSKKVAILALQNNNKIHSVTPLRNNKKNEGEEYNSNDEIYTQFKIEKSKPKSWLELWQKPLNGEIVIEEQQNNMDPFSEKNKNIKVRKINKRKYNRKNEYITNMLIN</sequence>
<dbReference type="AlphaFoldDB" id="A0A1Y1V5C7"/>
<protein>
    <submittedName>
        <fullName evidence="1">Uncharacterized protein</fullName>
    </submittedName>
</protein>
<dbReference type="EMBL" id="MCFH01000032">
    <property type="protein sequence ID" value="ORX47123.1"/>
    <property type="molecule type" value="Genomic_DNA"/>
</dbReference>
<organism evidence="1 2">
    <name type="scientific">Piromyces finnis</name>
    <dbReference type="NCBI Taxonomy" id="1754191"/>
    <lineage>
        <taxon>Eukaryota</taxon>
        <taxon>Fungi</taxon>
        <taxon>Fungi incertae sedis</taxon>
        <taxon>Chytridiomycota</taxon>
        <taxon>Chytridiomycota incertae sedis</taxon>
        <taxon>Neocallimastigomycetes</taxon>
        <taxon>Neocallimastigales</taxon>
        <taxon>Neocallimastigaceae</taxon>
        <taxon>Piromyces</taxon>
    </lineage>
</organism>